<organism evidence="1 2">
    <name type="scientific">Anditalea andensis</name>
    <dbReference type="NCBI Taxonomy" id="1048983"/>
    <lineage>
        <taxon>Bacteria</taxon>
        <taxon>Pseudomonadati</taxon>
        <taxon>Bacteroidota</taxon>
        <taxon>Cytophagia</taxon>
        <taxon>Cytophagales</taxon>
        <taxon>Cytophagaceae</taxon>
        <taxon>Anditalea</taxon>
    </lineage>
</organism>
<dbReference type="Proteomes" id="UP000027821">
    <property type="component" value="Unassembled WGS sequence"/>
</dbReference>
<proteinExistence type="predicted"/>
<name>A0A074LNG3_9BACT</name>
<dbReference type="AlphaFoldDB" id="A0A074LNG3"/>
<protein>
    <submittedName>
        <fullName evidence="1">Uncharacterized protein</fullName>
    </submittedName>
</protein>
<reference evidence="1 2" key="1">
    <citation type="submission" date="2014-04" db="EMBL/GenBank/DDBJ databases">
        <title>Characterization and application of a salt tolerant electro-active bacterium.</title>
        <authorList>
            <person name="Yang L."/>
            <person name="Wei S."/>
            <person name="Tay Q.X.M."/>
        </authorList>
    </citation>
    <scope>NUCLEOTIDE SEQUENCE [LARGE SCALE GENOMIC DNA]</scope>
    <source>
        <strain evidence="1 2">LY1</strain>
    </source>
</reference>
<dbReference type="EMBL" id="JMIH01000011">
    <property type="protein sequence ID" value="KEO75462.1"/>
    <property type="molecule type" value="Genomic_DNA"/>
</dbReference>
<evidence type="ECO:0000313" key="2">
    <source>
        <dbReference type="Proteomes" id="UP000027821"/>
    </source>
</evidence>
<gene>
    <name evidence="1" type="ORF">EL17_01005</name>
</gene>
<comment type="caution">
    <text evidence="1">The sequence shown here is derived from an EMBL/GenBank/DDBJ whole genome shotgun (WGS) entry which is preliminary data.</text>
</comment>
<accession>A0A074LNG3</accession>
<evidence type="ECO:0000313" key="1">
    <source>
        <dbReference type="EMBL" id="KEO75462.1"/>
    </source>
</evidence>
<sequence length="69" mass="8475">MKNVDLDKFMVYFENHHLYIDGFSIRQISKETVIRQGQVDFGEYKMRNTFHKRAKEFFFALVLSRYKYV</sequence>
<dbReference type="RefSeq" id="WP_035069641.1">
    <property type="nucleotide sequence ID" value="NZ_JMIH01000011.1"/>
</dbReference>
<keyword evidence="2" id="KW-1185">Reference proteome</keyword>
<dbReference type="OrthoDB" id="3193769at2"/>